<dbReference type="Proteomes" id="UP000813824">
    <property type="component" value="Unassembled WGS sequence"/>
</dbReference>
<keyword evidence="3" id="KW-1185">Reference proteome</keyword>
<proteinExistence type="predicted"/>
<feature type="region of interest" description="Disordered" evidence="1">
    <location>
        <begin position="100"/>
        <end position="126"/>
    </location>
</feature>
<reference evidence="2" key="1">
    <citation type="journal article" date="2021" name="New Phytol.">
        <title>Evolutionary innovations through gain and loss of genes in the ectomycorrhizal Boletales.</title>
        <authorList>
            <person name="Wu G."/>
            <person name="Miyauchi S."/>
            <person name="Morin E."/>
            <person name="Kuo A."/>
            <person name="Drula E."/>
            <person name="Varga T."/>
            <person name="Kohler A."/>
            <person name="Feng B."/>
            <person name="Cao Y."/>
            <person name="Lipzen A."/>
            <person name="Daum C."/>
            <person name="Hundley H."/>
            <person name="Pangilinan J."/>
            <person name="Johnson J."/>
            <person name="Barry K."/>
            <person name="LaButti K."/>
            <person name="Ng V."/>
            <person name="Ahrendt S."/>
            <person name="Min B."/>
            <person name="Choi I.G."/>
            <person name="Park H."/>
            <person name="Plett J.M."/>
            <person name="Magnuson J."/>
            <person name="Spatafora J.W."/>
            <person name="Nagy L.G."/>
            <person name="Henrissat B."/>
            <person name="Grigoriev I.V."/>
            <person name="Yang Z.L."/>
            <person name="Xu J."/>
            <person name="Martin F.M."/>
        </authorList>
    </citation>
    <scope>NUCLEOTIDE SEQUENCE</scope>
    <source>
        <strain evidence="2">KKN 215</strain>
    </source>
</reference>
<evidence type="ECO:0000313" key="3">
    <source>
        <dbReference type="Proteomes" id="UP000813824"/>
    </source>
</evidence>
<evidence type="ECO:0000313" key="2">
    <source>
        <dbReference type="EMBL" id="KAH8077276.1"/>
    </source>
</evidence>
<dbReference type="EMBL" id="JAEVFJ010000065">
    <property type="protein sequence ID" value="KAH8077276.1"/>
    <property type="molecule type" value="Genomic_DNA"/>
</dbReference>
<organism evidence="2 3">
    <name type="scientific">Cristinia sonorae</name>
    <dbReference type="NCBI Taxonomy" id="1940300"/>
    <lineage>
        <taxon>Eukaryota</taxon>
        <taxon>Fungi</taxon>
        <taxon>Dikarya</taxon>
        <taxon>Basidiomycota</taxon>
        <taxon>Agaricomycotina</taxon>
        <taxon>Agaricomycetes</taxon>
        <taxon>Agaricomycetidae</taxon>
        <taxon>Agaricales</taxon>
        <taxon>Pleurotineae</taxon>
        <taxon>Stephanosporaceae</taxon>
        <taxon>Cristinia</taxon>
    </lineage>
</organism>
<evidence type="ECO:0000256" key="1">
    <source>
        <dbReference type="SAM" id="MobiDB-lite"/>
    </source>
</evidence>
<gene>
    <name evidence="2" type="ORF">BXZ70DRAFT_1081071</name>
</gene>
<dbReference type="AlphaFoldDB" id="A0A8K0UEG4"/>
<sequence length="126" mass="14843">MCFVFLARYQMEFAESAALEKSSKGQSFITRLVFTGEKGAERLTLSVYLDIQNPSNRFFRYAPFKCHLWTEGAQFHKGGKTTMLTDHQYKVVMEMLEEMKEEVDKEEEVKEDQDEENKKDEDYDNT</sequence>
<comment type="caution">
    <text evidence="2">The sequence shown here is derived from an EMBL/GenBank/DDBJ whole genome shotgun (WGS) entry which is preliminary data.</text>
</comment>
<protein>
    <submittedName>
        <fullName evidence="2">Uncharacterized protein</fullName>
    </submittedName>
</protein>
<feature type="compositionally biased region" description="Basic and acidic residues" evidence="1">
    <location>
        <begin position="116"/>
        <end position="126"/>
    </location>
</feature>
<feature type="compositionally biased region" description="Acidic residues" evidence="1">
    <location>
        <begin position="100"/>
        <end position="115"/>
    </location>
</feature>
<accession>A0A8K0UEG4</accession>
<name>A0A8K0UEG4_9AGAR</name>